<dbReference type="RefSeq" id="WP_313322276.1">
    <property type="nucleotide sequence ID" value="NZ_CP134878.1"/>
</dbReference>
<sequence length="59" mass="6832">MKKHNNAFVYNISNQGNSFLFGSVITMCSSVKKDFKTLITEFELLFQEKLPIIYANIRV</sequence>
<evidence type="ECO:0000313" key="1">
    <source>
        <dbReference type="EMBL" id="WNM18391.1"/>
    </source>
</evidence>
<evidence type="ECO:0000313" key="2">
    <source>
        <dbReference type="EMBL" id="WNM22442.1"/>
    </source>
</evidence>
<dbReference type="KEGG" id="fcj:RN605_03545"/>
<accession>A0AA96F454</accession>
<reference evidence="1 3" key="1">
    <citation type="submission" date="2023-09" db="EMBL/GenBank/DDBJ databases">
        <title>Flavobacterium sp. a novel bacteria isolate from Pepper rhizosphere.</title>
        <authorList>
            <person name="Peng Y."/>
            <person name="Lee J."/>
        </authorList>
    </citation>
    <scope>NUCLEOTIDE SEQUENCE</scope>
    <source>
        <strain evidence="1">PMR2A8</strain>
        <strain evidence="2 3">PMTSA4</strain>
    </source>
</reference>
<accession>A0AA96J4U4</accession>
<keyword evidence="3" id="KW-1185">Reference proteome</keyword>
<gene>
    <name evidence="2" type="ORF">RN605_03545</name>
    <name evidence="1" type="ORF">RN608_10245</name>
</gene>
<dbReference type="AlphaFoldDB" id="A0AA96J4U4"/>
<dbReference type="EMBL" id="CP134878">
    <property type="protein sequence ID" value="WNM18391.1"/>
    <property type="molecule type" value="Genomic_DNA"/>
</dbReference>
<protein>
    <submittedName>
        <fullName evidence="1">Uncharacterized protein</fullName>
    </submittedName>
</protein>
<dbReference type="Proteomes" id="UP001304515">
    <property type="component" value="Chromosome"/>
</dbReference>
<evidence type="ECO:0000313" key="3">
    <source>
        <dbReference type="Proteomes" id="UP001304515"/>
    </source>
</evidence>
<proteinExistence type="predicted"/>
<dbReference type="EMBL" id="CP134890">
    <property type="protein sequence ID" value="WNM22442.1"/>
    <property type="molecule type" value="Genomic_DNA"/>
</dbReference>
<name>A0AA96J4U4_9FLAO</name>
<organism evidence="1">
    <name type="scientific">Flavobacterium capsici</name>
    <dbReference type="NCBI Taxonomy" id="3075618"/>
    <lineage>
        <taxon>Bacteria</taxon>
        <taxon>Pseudomonadati</taxon>
        <taxon>Bacteroidota</taxon>
        <taxon>Flavobacteriia</taxon>
        <taxon>Flavobacteriales</taxon>
        <taxon>Flavobacteriaceae</taxon>
        <taxon>Flavobacterium</taxon>
    </lineage>
</organism>